<dbReference type="RefSeq" id="WP_204517243.1">
    <property type="nucleotide sequence ID" value="NZ_BAABIN010000038.1"/>
</dbReference>
<keyword evidence="2" id="KW-0805">Transcription regulation</keyword>
<dbReference type="Pfam" id="PF08281">
    <property type="entry name" value="Sigma70_r4_2"/>
    <property type="match status" value="1"/>
</dbReference>
<accession>A0A938Y1M2</accession>
<evidence type="ECO:0000256" key="4">
    <source>
        <dbReference type="ARBA" id="ARBA00023163"/>
    </source>
</evidence>
<dbReference type="NCBIfam" id="TIGR02937">
    <property type="entry name" value="sigma70-ECF"/>
    <property type="match status" value="1"/>
</dbReference>
<dbReference type="GO" id="GO:0006352">
    <property type="term" value="P:DNA-templated transcription initiation"/>
    <property type="evidence" value="ECO:0007669"/>
    <property type="project" value="InterPro"/>
</dbReference>
<evidence type="ECO:0000256" key="3">
    <source>
        <dbReference type="ARBA" id="ARBA00023082"/>
    </source>
</evidence>
<proteinExistence type="inferred from homology"/>
<dbReference type="Proteomes" id="UP000717624">
    <property type="component" value="Unassembled WGS sequence"/>
</dbReference>
<keyword evidence="4" id="KW-0804">Transcription</keyword>
<dbReference type="Gene3D" id="1.10.10.10">
    <property type="entry name" value="Winged helix-like DNA-binding domain superfamily/Winged helix DNA-binding domain"/>
    <property type="match status" value="1"/>
</dbReference>
<organism evidence="7 8">
    <name type="scientific">Brevibacillus fulvus</name>
    <dbReference type="NCBI Taxonomy" id="1125967"/>
    <lineage>
        <taxon>Bacteria</taxon>
        <taxon>Bacillati</taxon>
        <taxon>Bacillota</taxon>
        <taxon>Bacilli</taxon>
        <taxon>Bacillales</taxon>
        <taxon>Paenibacillaceae</taxon>
        <taxon>Brevibacillus</taxon>
    </lineage>
</organism>
<feature type="domain" description="RNA polymerase sigma factor 70 region 4 type 2" evidence="6">
    <location>
        <begin position="108"/>
        <end position="159"/>
    </location>
</feature>
<dbReference type="InterPro" id="IPR039425">
    <property type="entry name" value="RNA_pol_sigma-70-like"/>
</dbReference>
<evidence type="ECO:0000259" key="6">
    <source>
        <dbReference type="Pfam" id="PF08281"/>
    </source>
</evidence>
<evidence type="ECO:0000313" key="7">
    <source>
        <dbReference type="EMBL" id="MBM7589510.1"/>
    </source>
</evidence>
<dbReference type="CDD" id="cd06171">
    <property type="entry name" value="Sigma70_r4"/>
    <property type="match status" value="1"/>
</dbReference>
<dbReference type="GO" id="GO:0003677">
    <property type="term" value="F:DNA binding"/>
    <property type="evidence" value="ECO:0007669"/>
    <property type="project" value="InterPro"/>
</dbReference>
<dbReference type="EMBL" id="JAFBEB010000003">
    <property type="protein sequence ID" value="MBM7589510.1"/>
    <property type="molecule type" value="Genomic_DNA"/>
</dbReference>
<evidence type="ECO:0000256" key="1">
    <source>
        <dbReference type="ARBA" id="ARBA00010641"/>
    </source>
</evidence>
<dbReference type="InterPro" id="IPR013325">
    <property type="entry name" value="RNA_pol_sigma_r2"/>
</dbReference>
<evidence type="ECO:0000256" key="2">
    <source>
        <dbReference type="ARBA" id="ARBA00023015"/>
    </source>
</evidence>
<gene>
    <name evidence="7" type="ORF">JOD01_001110</name>
</gene>
<dbReference type="InterPro" id="IPR013324">
    <property type="entry name" value="RNA_pol_sigma_r3/r4-like"/>
</dbReference>
<dbReference type="Gene3D" id="1.10.1740.10">
    <property type="match status" value="1"/>
</dbReference>
<dbReference type="PANTHER" id="PTHR43133">
    <property type="entry name" value="RNA POLYMERASE ECF-TYPE SIGMA FACTO"/>
    <property type="match status" value="1"/>
</dbReference>
<dbReference type="SUPFAM" id="SSF88659">
    <property type="entry name" value="Sigma3 and sigma4 domains of RNA polymerase sigma factors"/>
    <property type="match status" value="1"/>
</dbReference>
<comment type="caution">
    <text evidence="7">The sequence shown here is derived from an EMBL/GenBank/DDBJ whole genome shotgun (WGS) entry which is preliminary data.</text>
</comment>
<sequence length="165" mass="19467">MSLTLHYEQIYAAYSARVYRYFANRVGNRWDAEDLTTAVFVKVFAKLDQYNRENPFGAWLFRIAHNTFIDYLRRKKEIPAKEESFGRIAEEEQHQPEQRLLEKEQSARLWELVSALSEDTRQVLALRYQQGLKLAEIAEILGKSHSAVKLLHYRAMKKLQTMITN</sequence>
<dbReference type="InterPro" id="IPR013249">
    <property type="entry name" value="RNA_pol_sigma70_r4_t2"/>
</dbReference>
<keyword evidence="3" id="KW-0731">Sigma factor</keyword>
<dbReference type="Pfam" id="PF04542">
    <property type="entry name" value="Sigma70_r2"/>
    <property type="match status" value="1"/>
</dbReference>
<dbReference type="GO" id="GO:0016987">
    <property type="term" value="F:sigma factor activity"/>
    <property type="evidence" value="ECO:0007669"/>
    <property type="project" value="UniProtKB-KW"/>
</dbReference>
<keyword evidence="8" id="KW-1185">Reference proteome</keyword>
<evidence type="ECO:0000313" key="8">
    <source>
        <dbReference type="Proteomes" id="UP000717624"/>
    </source>
</evidence>
<name>A0A938Y1M2_9BACL</name>
<dbReference type="InterPro" id="IPR007627">
    <property type="entry name" value="RNA_pol_sigma70_r2"/>
</dbReference>
<evidence type="ECO:0000259" key="5">
    <source>
        <dbReference type="Pfam" id="PF04542"/>
    </source>
</evidence>
<protein>
    <submittedName>
        <fullName evidence="7">RNA polymerase sigma-70 factor (ECF subfamily)</fullName>
    </submittedName>
</protein>
<dbReference type="AlphaFoldDB" id="A0A938Y1M2"/>
<feature type="domain" description="RNA polymerase sigma-70 region 2" evidence="5">
    <location>
        <begin position="10"/>
        <end position="76"/>
    </location>
</feature>
<comment type="similarity">
    <text evidence="1">Belongs to the sigma-70 factor family. ECF subfamily.</text>
</comment>
<dbReference type="InterPro" id="IPR036388">
    <property type="entry name" value="WH-like_DNA-bd_sf"/>
</dbReference>
<dbReference type="InterPro" id="IPR014284">
    <property type="entry name" value="RNA_pol_sigma-70_dom"/>
</dbReference>
<reference evidence="7" key="1">
    <citation type="submission" date="2021-01" db="EMBL/GenBank/DDBJ databases">
        <title>Genomic Encyclopedia of Type Strains, Phase IV (KMG-IV): sequencing the most valuable type-strain genomes for metagenomic binning, comparative biology and taxonomic classification.</title>
        <authorList>
            <person name="Goeker M."/>
        </authorList>
    </citation>
    <scope>NUCLEOTIDE SEQUENCE</scope>
    <source>
        <strain evidence="7">DSM 25523</strain>
    </source>
</reference>
<dbReference type="PANTHER" id="PTHR43133:SF57">
    <property type="entry name" value="RNA POLYMERASE SIGMA-70 FACTOR"/>
    <property type="match status" value="1"/>
</dbReference>
<dbReference type="SUPFAM" id="SSF88946">
    <property type="entry name" value="Sigma2 domain of RNA polymerase sigma factors"/>
    <property type="match status" value="1"/>
</dbReference>